<dbReference type="AlphaFoldDB" id="A0A0N5C5X3"/>
<accession>A0A0N5C5X3</accession>
<dbReference type="Pfam" id="PF23408">
    <property type="entry name" value="TMEM126_like"/>
    <property type="match status" value="1"/>
</dbReference>
<proteinExistence type="predicted"/>
<evidence type="ECO:0000256" key="1">
    <source>
        <dbReference type="SAM" id="Phobius"/>
    </source>
</evidence>
<keyword evidence="1" id="KW-1133">Transmembrane helix</keyword>
<protein>
    <submittedName>
        <fullName evidence="3">DUF1691 domain-containing protein</fullName>
    </submittedName>
</protein>
<evidence type="ECO:0000313" key="3">
    <source>
        <dbReference type="WBParaSite" id="SPAL_0001334900.1"/>
    </source>
</evidence>
<dbReference type="InterPro" id="IPR057591">
    <property type="entry name" value="TMEM126-like"/>
</dbReference>
<organism evidence="2 3">
    <name type="scientific">Strongyloides papillosus</name>
    <name type="common">Intestinal threadworm</name>
    <dbReference type="NCBI Taxonomy" id="174720"/>
    <lineage>
        <taxon>Eukaryota</taxon>
        <taxon>Metazoa</taxon>
        <taxon>Ecdysozoa</taxon>
        <taxon>Nematoda</taxon>
        <taxon>Chromadorea</taxon>
        <taxon>Rhabditida</taxon>
        <taxon>Tylenchina</taxon>
        <taxon>Panagrolaimomorpha</taxon>
        <taxon>Strongyloidoidea</taxon>
        <taxon>Strongyloididae</taxon>
        <taxon>Strongyloides</taxon>
    </lineage>
</organism>
<sequence>MFDPSKYWEESVKSSDKKDSNIKALVGDDLGSGRSKLWTKLSMLSPAEQSGYMSNLIQYWPVAIERRAFHWPHFSLAFSSAVTTTLIATKISGDFFLFSNKASLIEVMNRAPKIPLYAGIYVSGVTTYLLNHVLVYKDLYQDNEVCPSCILTKCIGNEVLAGVVVPMVSVPLMGHYVMLNKKDMKVPEVKNFVDLIGLSLEGIKSCRRIIPLVVGIQILSGIVGTYSILWGRNKIFSTIEMDEEYVDIAAKEADKVKPLKERFLDFLQKIPLVSSIMEFENQRTKMK</sequence>
<keyword evidence="1" id="KW-0472">Membrane</keyword>
<keyword evidence="2" id="KW-1185">Reference proteome</keyword>
<dbReference type="WBParaSite" id="SPAL_0001334900.1">
    <property type="protein sequence ID" value="SPAL_0001334900.1"/>
    <property type="gene ID" value="SPAL_0001334900"/>
</dbReference>
<evidence type="ECO:0000313" key="2">
    <source>
        <dbReference type="Proteomes" id="UP000046392"/>
    </source>
</evidence>
<dbReference type="Proteomes" id="UP000046392">
    <property type="component" value="Unplaced"/>
</dbReference>
<feature type="transmembrane region" description="Helical" evidence="1">
    <location>
        <begin position="209"/>
        <end position="230"/>
    </location>
</feature>
<feature type="transmembrane region" description="Helical" evidence="1">
    <location>
        <begin position="159"/>
        <end position="179"/>
    </location>
</feature>
<keyword evidence="1" id="KW-0812">Transmembrane</keyword>
<name>A0A0N5C5X3_STREA</name>
<reference evidence="3" key="1">
    <citation type="submission" date="2017-02" db="UniProtKB">
        <authorList>
            <consortium name="WormBaseParasite"/>
        </authorList>
    </citation>
    <scope>IDENTIFICATION</scope>
</reference>